<evidence type="ECO:0000256" key="3">
    <source>
        <dbReference type="ARBA" id="ARBA00022512"/>
    </source>
</evidence>
<dbReference type="Proteomes" id="UP000518752">
    <property type="component" value="Unassembled WGS sequence"/>
</dbReference>
<comment type="subcellular location">
    <subcellularLocation>
        <location evidence="1 7">Secreted</location>
        <location evidence="1 7">Cell wall</location>
    </subcellularLocation>
</comment>
<comment type="caution">
    <text evidence="8">The sequence shown here is derived from an EMBL/GenBank/DDBJ whole genome shotgun (WGS) entry which is preliminary data.</text>
</comment>
<reference evidence="8 9" key="1">
    <citation type="journal article" date="2020" name="ISME J.">
        <title>Uncovering the hidden diversity of litter-decomposition mechanisms in mushroom-forming fungi.</title>
        <authorList>
            <person name="Floudas D."/>
            <person name="Bentzer J."/>
            <person name="Ahren D."/>
            <person name="Johansson T."/>
            <person name="Persson P."/>
            <person name="Tunlid A."/>
        </authorList>
    </citation>
    <scope>NUCLEOTIDE SEQUENCE [LARGE SCALE GENOMIC DNA]</scope>
    <source>
        <strain evidence="8 9">CBS 406.79</strain>
    </source>
</reference>
<comment type="subunit">
    <text evidence="6">Self-assembles to form functional amyloid fibrils called rodlets. Self-assembly into fibrillar rodlets occurs spontaneously at hydrophobic:hydrophilic interfaces and the rodlets further associate laterally to form amphipathic monolayers.</text>
</comment>
<name>A0A8H5HUW5_9AGAR</name>
<comment type="similarity">
    <text evidence="2 7">Belongs to the fungal hydrophobin family.</text>
</comment>
<keyword evidence="5 7" id="KW-1015">Disulfide bond</keyword>
<dbReference type="GO" id="GO:0009277">
    <property type="term" value="C:fungal-type cell wall"/>
    <property type="evidence" value="ECO:0007669"/>
    <property type="project" value="InterPro"/>
</dbReference>
<dbReference type="EMBL" id="JAACJN010000020">
    <property type="protein sequence ID" value="KAF5389771.1"/>
    <property type="molecule type" value="Genomic_DNA"/>
</dbReference>
<gene>
    <name evidence="8" type="ORF">D9757_005955</name>
</gene>
<evidence type="ECO:0000313" key="9">
    <source>
        <dbReference type="Proteomes" id="UP000518752"/>
    </source>
</evidence>
<dbReference type="InterPro" id="IPR001338">
    <property type="entry name" value="Class_I_Hydrophobin"/>
</dbReference>
<dbReference type="AlphaFoldDB" id="A0A8H5HUW5"/>
<evidence type="ECO:0000256" key="4">
    <source>
        <dbReference type="ARBA" id="ARBA00022525"/>
    </source>
</evidence>
<dbReference type="OrthoDB" id="4225815at2759"/>
<evidence type="ECO:0000256" key="7">
    <source>
        <dbReference type="RuleBase" id="RU365009"/>
    </source>
</evidence>
<evidence type="ECO:0000256" key="6">
    <source>
        <dbReference type="ARBA" id="ARBA00093546"/>
    </source>
</evidence>
<evidence type="ECO:0000313" key="8">
    <source>
        <dbReference type="EMBL" id="KAF5389771.1"/>
    </source>
</evidence>
<protein>
    <recommendedName>
        <fullName evidence="7">Hydrophobin</fullName>
    </recommendedName>
</protein>
<organism evidence="8 9">
    <name type="scientific">Collybiopsis confluens</name>
    <dbReference type="NCBI Taxonomy" id="2823264"/>
    <lineage>
        <taxon>Eukaryota</taxon>
        <taxon>Fungi</taxon>
        <taxon>Dikarya</taxon>
        <taxon>Basidiomycota</taxon>
        <taxon>Agaricomycotina</taxon>
        <taxon>Agaricomycetes</taxon>
        <taxon>Agaricomycetidae</taxon>
        <taxon>Agaricales</taxon>
        <taxon>Marasmiineae</taxon>
        <taxon>Omphalotaceae</taxon>
        <taxon>Collybiopsis</taxon>
    </lineage>
</organism>
<proteinExistence type="inferred from homology"/>
<sequence length="118" mass="12278">MEMYWIGAYRTSRVKINPRAGGCGVLMFTRGYSLGIKVKLAFISAALATLVVATPTPRDDEPASSCTTGSLQCCNSLVSPGSIEGDVAISVLAISVEDPNVLFGLTCSPITSTAGSSW</sequence>
<keyword evidence="9" id="KW-1185">Reference proteome</keyword>
<dbReference type="GO" id="GO:0005199">
    <property type="term" value="F:structural constituent of cell wall"/>
    <property type="evidence" value="ECO:0007669"/>
    <property type="project" value="InterPro"/>
</dbReference>
<accession>A0A8H5HUW5</accession>
<evidence type="ECO:0000256" key="2">
    <source>
        <dbReference type="ARBA" id="ARBA00010446"/>
    </source>
</evidence>
<evidence type="ECO:0000256" key="1">
    <source>
        <dbReference type="ARBA" id="ARBA00004191"/>
    </source>
</evidence>
<keyword evidence="7" id="KW-0732">Signal</keyword>
<dbReference type="Pfam" id="PF01185">
    <property type="entry name" value="Hydrophobin"/>
    <property type="match status" value="1"/>
</dbReference>
<dbReference type="CDD" id="cd23507">
    <property type="entry name" value="hydrophobin_I"/>
    <property type="match status" value="1"/>
</dbReference>
<keyword evidence="3 7" id="KW-0134">Cell wall</keyword>
<evidence type="ECO:0000256" key="5">
    <source>
        <dbReference type="ARBA" id="ARBA00023157"/>
    </source>
</evidence>
<keyword evidence="4 7" id="KW-0964">Secreted</keyword>